<evidence type="ECO:0000313" key="7">
    <source>
        <dbReference type="Proteomes" id="UP000198728"/>
    </source>
</evidence>
<dbReference type="PANTHER" id="PTHR24276:SF98">
    <property type="entry name" value="FI18310P1-RELATED"/>
    <property type="match status" value="1"/>
</dbReference>
<dbReference type="PROSITE" id="PS00134">
    <property type="entry name" value="TRYPSIN_HIS"/>
    <property type="match status" value="1"/>
</dbReference>
<dbReference type="InterPro" id="IPR009003">
    <property type="entry name" value="Peptidase_S1_PA"/>
</dbReference>
<dbReference type="Proteomes" id="UP000198728">
    <property type="component" value="Unassembled WGS sequence"/>
</dbReference>
<keyword evidence="7" id="KW-1185">Reference proteome</keyword>
<organism evidence="6 7">
    <name type="scientific">Tropicimonas isoalkanivorans</name>
    <dbReference type="NCBI Taxonomy" id="441112"/>
    <lineage>
        <taxon>Bacteria</taxon>
        <taxon>Pseudomonadati</taxon>
        <taxon>Pseudomonadota</taxon>
        <taxon>Alphaproteobacteria</taxon>
        <taxon>Rhodobacterales</taxon>
        <taxon>Roseobacteraceae</taxon>
        <taxon>Tropicimonas</taxon>
    </lineage>
</organism>
<dbReference type="SUPFAM" id="SSF50494">
    <property type="entry name" value="Trypsin-like serine proteases"/>
    <property type="match status" value="1"/>
</dbReference>
<dbReference type="GO" id="GO:0004252">
    <property type="term" value="F:serine-type endopeptidase activity"/>
    <property type="evidence" value="ECO:0007669"/>
    <property type="project" value="InterPro"/>
</dbReference>
<feature type="compositionally biased region" description="Low complexity" evidence="3">
    <location>
        <begin position="72"/>
        <end position="83"/>
    </location>
</feature>
<dbReference type="InterPro" id="IPR043504">
    <property type="entry name" value="Peptidase_S1_PA_chymotrypsin"/>
</dbReference>
<dbReference type="InterPro" id="IPR050430">
    <property type="entry name" value="Peptidase_S1"/>
</dbReference>
<dbReference type="STRING" id="441112.SAMN04488094_10513"/>
<name>A0A1I1JDG5_9RHOB</name>
<dbReference type="EMBL" id="FOLG01000005">
    <property type="protein sequence ID" value="SFC44668.1"/>
    <property type="molecule type" value="Genomic_DNA"/>
</dbReference>
<dbReference type="SMART" id="SM00020">
    <property type="entry name" value="Tryp_SPc"/>
    <property type="match status" value="1"/>
</dbReference>
<keyword evidence="4" id="KW-0732">Signal</keyword>
<dbReference type="PROSITE" id="PS50240">
    <property type="entry name" value="TRYPSIN_DOM"/>
    <property type="match status" value="1"/>
</dbReference>
<proteinExistence type="inferred from homology"/>
<dbReference type="PANTHER" id="PTHR24276">
    <property type="entry name" value="POLYSERASE-RELATED"/>
    <property type="match status" value="1"/>
</dbReference>
<dbReference type="OrthoDB" id="267336at2"/>
<feature type="signal peptide" evidence="4">
    <location>
        <begin position="1"/>
        <end position="22"/>
    </location>
</feature>
<dbReference type="AlphaFoldDB" id="A0A1I1JDG5"/>
<dbReference type="Gene3D" id="2.40.10.10">
    <property type="entry name" value="Trypsin-like serine proteases"/>
    <property type="match status" value="1"/>
</dbReference>
<dbReference type="PRINTS" id="PR00722">
    <property type="entry name" value="CHYMOTRYPSIN"/>
</dbReference>
<keyword evidence="2" id="KW-1015">Disulfide bond</keyword>
<feature type="chain" id="PRO_5011675540" evidence="4">
    <location>
        <begin position="23"/>
        <end position="343"/>
    </location>
</feature>
<comment type="similarity">
    <text evidence="1">Belongs to the peptidase S1 family.</text>
</comment>
<dbReference type="InterPro" id="IPR001314">
    <property type="entry name" value="Peptidase_S1A"/>
</dbReference>
<dbReference type="InterPro" id="IPR018114">
    <property type="entry name" value="TRYPSIN_HIS"/>
</dbReference>
<protein>
    <submittedName>
        <fullName evidence="6">V8-like Glu-specific endopeptidase</fullName>
    </submittedName>
</protein>
<evidence type="ECO:0000313" key="6">
    <source>
        <dbReference type="EMBL" id="SFC44668.1"/>
    </source>
</evidence>
<feature type="domain" description="Peptidase S1" evidence="5">
    <location>
        <begin position="79"/>
        <end position="343"/>
    </location>
</feature>
<dbReference type="RefSeq" id="WP_093360590.1">
    <property type="nucleotide sequence ID" value="NZ_FOLG01000005.1"/>
</dbReference>
<reference evidence="6 7" key="1">
    <citation type="submission" date="2016-10" db="EMBL/GenBank/DDBJ databases">
        <authorList>
            <person name="de Groot N.N."/>
        </authorList>
    </citation>
    <scope>NUCLEOTIDE SEQUENCE [LARGE SCALE GENOMIC DNA]</scope>
    <source>
        <strain evidence="6 7">DSM 19548</strain>
    </source>
</reference>
<evidence type="ECO:0000256" key="4">
    <source>
        <dbReference type="SAM" id="SignalP"/>
    </source>
</evidence>
<accession>A0A1I1JDG5</accession>
<dbReference type="InterPro" id="IPR001254">
    <property type="entry name" value="Trypsin_dom"/>
</dbReference>
<evidence type="ECO:0000256" key="3">
    <source>
        <dbReference type="SAM" id="MobiDB-lite"/>
    </source>
</evidence>
<dbReference type="GO" id="GO:0006508">
    <property type="term" value="P:proteolysis"/>
    <property type="evidence" value="ECO:0007669"/>
    <property type="project" value="InterPro"/>
</dbReference>
<evidence type="ECO:0000259" key="5">
    <source>
        <dbReference type="PROSITE" id="PS50240"/>
    </source>
</evidence>
<evidence type="ECO:0000256" key="1">
    <source>
        <dbReference type="ARBA" id="ARBA00007664"/>
    </source>
</evidence>
<sequence length="343" mass="37478">MHLQGMYFFVALILLFPCLAQSQGAWSGENSVLLCAPDVICHGELTNPTTGCIFKDPSACNTETRTDETDTSDASSSDNSGSETPDENQFRPVVALINSTEIVECSGTLVGSNTVLTAAHCLCNDKHEVAEIIAGTSVPNSDEHDSRYDLWRFRVEDRLAYDDFCDKPEEERRLSPDVGLLFFANDKELHPRFIQSTNDPSFRGLDNLVIVGFGASESNSAGGRKRFAPAGQGFPCTSEAQDNGLPGIPSDEMDCALGVDFVVPADPGDDSPRVDTCYADSGGPILSYDYRLVGVTRRAVNVSGEDPCSEGGIYTVVQINMPWQEFQEDVQEYVFAWIKQNIR</sequence>
<gene>
    <name evidence="6" type="ORF">SAMN04488094_10513</name>
</gene>
<dbReference type="Pfam" id="PF00089">
    <property type="entry name" value="Trypsin"/>
    <property type="match status" value="1"/>
</dbReference>
<evidence type="ECO:0000256" key="2">
    <source>
        <dbReference type="ARBA" id="ARBA00023157"/>
    </source>
</evidence>
<feature type="region of interest" description="Disordered" evidence="3">
    <location>
        <begin position="63"/>
        <end position="90"/>
    </location>
</feature>